<dbReference type="Proteomes" id="UP000663829">
    <property type="component" value="Unassembled WGS sequence"/>
</dbReference>
<comment type="caution">
    <text evidence="3">The sequence shown here is derived from an EMBL/GenBank/DDBJ whole genome shotgun (WGS) entry which is preliminary data.</text>
</comment>
<name>A0A814PVY5_9BILA</name>
<organism evidence="3 6">
    <name type="scientific">Didymodactylos carnosus</name>
    <dbReference type="NCBI Taxonomy" id="1234261"/>
    <lineage>
        <taxon>Eukaryota</taxon>
        <taxon>Metazoa</taxon>
        <taxon>Spiralia</taxon>
        <taxon>Gnathifera</taxon>
        <taxon>Rotifera</taxon>
        <taxon>Eurotatoria</taxon>
        <taxon>Bdelloidea</taxon>
        <taxon>Philodinida</taxon>
        <taxon>Philodinidae</taxon>
        <taxon>Didymodactylos</taxon>
    </lineage>
</organism>
<dbReference type="EMBL" id="CAJOBC010005777">
    <property type="protein sequence ID" value="CAF3875535.1"/>
    <property type="molecule type" value="Genomic_DNA"/>
</dbReference>
<keyword evidence="6" id="KW-1185">Reference proteome</keyword>
<evidence type="ECO:0000313" key="2">
    <source>
        <dbReference type="EMBL" id="CAF1102529.1"/>
    </source>
</evidence>
<dbReference type="Proteomes" id="UP000677228">
    <property type="component" value="Unassembled WGS sequence"/>
</dbReference>
<dbReference type="EMBL" id="CAJNOK010009949">
    <property type="protein sequence ID" value="CAF1102529.1"/>
    <property type="molecule type" value="Genomic_DNA"/>
</dbReference>
<gene>
    <name evidence="3" type="ORF">GPM918_LOCUS19238</name>
    <name evidence="2" type="ORF">OVA965_LOCUS19363</name>
    <name evidence="5" type="ORF">SRO942_LOCUS19237</name>
    <name evidence="4" type="ORF">TMI583_LOCUS19376</name>
</gene>
<dbReference type="Proteomes" id="UP000682733">
    <property type="component" value="Unassembled WGS sequence"/>
</dbReference>
<evidence type="ECO:0000313" key="6">
    <source>
        <dbReference type="Proteomes" id="UP000663829"/>
    </source>
</evidence>
<evidence type="ECO:0000256" key="1">
    <source>
        <dbReference type="SAM" id="SignalP"/>
    </source>
</evidence>
<evidence type="ECO:0000313" key="3">
    <source>
        <dbReference type="EMBL" id="CAF1111124.1"/>
    </source>
</evidence>
<accession>A0A814PVY5</accession>
<proteinExistence type="predicted"/>
<evidence type="ECO:0000313" key="5">
    <source>
        <dbReference type="EMBL" id="CAF3875535.1"/>
    </source>
</evidence>
<feature type="signal peptide" evidence="1">
    <location>
        <begin position="1"/>
        <end position="19"/>
    </location>
</feature>
<dbReference type="EMBL" id="CAJOBA010009969">
    <property type="protein sequence ID" value="CAF3863794.1"/>
    <property type="molecule type" value="Genomic_DNA"/>
</dbReference>
<dbReference type="Proteomes" id="UP000681722">
    <property type="component" value="Unassembled WGS sequence"/>
</dbReference>
<dbReference type="AlphaFoldDB" id="A0A814PVY5"/>
<feature type="chain" id="PRO_5044131975" evidence="1">
    <location>
        <begin position="20"/>
        <end position="829"/>
    </location>
</feature>
<keyword evidence="1" id="KW-0732">Signal</keyword>
<dbReference type="EMBL" id="CAJNOQ010005776">
    <property type="protein sequence ID" value="CAF1111124.1"/>
    <property type="molecule type" value="Genomic_DNA"/>
</dbReference>
<reference evidence="3" key="1">
    <citation type="submission" date="2021-02" db="EMBL/GenBank/DDBJ databases">
        <authorList>
            <person name="Nowell W R."/>
        </authorList>
    </citation>
    <scope>NUCLEOTIDE SEQUENCE</scope>
</reference>
<dbReference type="OrthoDB" id="41905at2759"/>
<evidence type="ECO:0000313" key="4">
    <source>
        <dbReference type="EMBL" id="CAF3863794.1"/>
    </source>
</evidence>
<protein>
    <submittedName>
        <fullName evidence="3">Uncharacterized protein</fullName>
    </submittedName>
</protein>
<sequence>MFSQSRFLLLLLLFYVSDCVQQEGRRFDASLLEQDSNYEIYHSYRNAASLYWNPQTLEYIIIRDGQVWLEGGPFFIHFNYTFYSSAPEQESLKMLPLQLIDQYQSNGTDTFFGPFLKLSLRWSSTLSPYYFIWETSFKIFQEQSIILFEQYFPIDLFGVELGNKRDTFKHVSSAFPRFKVSLNDSDNYLIDTLGHFTFLDTWDLNMRGVGLKNVFTGGLYSGNPLLLYNLQQLDQSIVLSSLNNFMSNFQTRSPSLQYHFACGLQGRVRQVEQSFSLATLLLISQPNEGINRIMNKWGKYMLQYYGKQHVKDEGNHQNDFFMSKLGYYTDTGSYYWYNTEPDLNYEETFIKLKQYHVAQQIPIQYYELDSYWYYKENNYTGEHGGILWYEPRPDVFPSGIEQLRMNTLQTPLIVHHKYYSYDNLYQIFYRFLNGSDYKVSLPLDQTFFNKILSQIKQWGVEIMIQDWLSSIYEDMPEASWDTYTAREYHLHLAGGAKQAGIKLLYCMPLIPDIMETLENSQVKYIRISNDYSTDINQWDIGRASIVTWALGIIPFKDTFWTMSMQPQSPYGKFIEPNVELNALIALMSLGGVAISDKIGNTNSTVVNRLCRSDGVLFRPRKPATSMDSTFFGVGGPDGELWHTYGSDLQQTYFVEYVMATNLTQSYEFAWNELLNTVDEDTPRRTISDVYIVFSLNNLTDYYWITSTNPFTFLIPSCPQNLTTYYSPFHLFVFVPAQKESKWILFGELAKQLPITQQRFSSVQFSSRPADSLQVDVIGIDGEEVLVTVGFSSQVLGRIDIITVQCSFRTMQPTTIMTMSCNVSNGCQCQ</sequence>